<proteinExistence type="predicted"/>
<dbReference type="EMBL" id="HG809991">
    <property type="protein sequence ID" value="CDN33617.1"/>
    <property type="molecule type" value="Genomic_DNA"/>
</dbReference>
<dbReference type="Proteomes" id="UP000030682">
    <property type="component" value="Unassembled WGS sequence"/>
</dbReference>
<accession>W8Y4L1</accession>
<dbReference type="AlphaFoldDB" id="W8Y4L1"/>
<reference evidence="1" key="1">
    <citation type="submission" date="2014-01" db="EMBL/GenBank/DDBJ databases">
        <title>Draft genome sequence of highly nematicidal Bacillus thuringiensis DB27.</title>
        <authorList>
            <person name="Iatsenko I."/>
            <person name="Pickard D."/>
            <person name="Corton C."/>
            <person name="Dougan G."/>
            <person name="Sommer R.J."/>
        </authorList>
    </citation>
    <scope>NUCLEOTIDE SEQUENCE [LARGE SCALE GENOMIC DNA]</scope>
    <source>
        <strain evidence="1">DB27</strain>
    </source>
</reference>
<gene>
    <name evidence="1" type="ORF">BTDB27_005810</name>
</gene>
<evidence type="ECO:0000313" key="1">
    <source>
        <dbReference type="EMBL" id="CDN33617.1"/>
    </source>
</evidence>
<reference evidence="1" key="2">
    <citation type="submission" date="2014-01" db="EMBL/GenBank/DDBJ databases">
        <authorList>
            <person name="Aslett M."/>
        </authorList>
    </citation>
    <scope>NUCLEOTIDE SEQUENCE [LARGE SCALE GENOMIC DNA]</scope>
    <source>
        <strain evidence="1">DB27</strain>
    </source>
</reference>
<feature type="non-terminal residue" evidence="1">
    <location>
        <position position="77"/>
    </location>
</feature>
<organism evidence="1">
    <name type="scientific">Bacillus thuringiensis DB27</name>
    <dbReference type="NCBI Taxonomy" id="1431339"/>
    <lineage>
        <taxon>Bacteria</taxon>
        <taxon>Bacillati</taxon>
        <taxon>Bacillota</taxon>
        <taxon>Bacilli</taxon>
        <taxon>Bacillales</taxon>
        <taxon>Bacillaceae</taxon>
        <taxon>Bacillus</taxon>
        <taxon>Bacillus cereus group</taxon>
    </lineage>
</organism>
<name>W8Y4L1_BACTU</name>
<dbReference type="HOGENOM" id="CLU_2643580_0_0_9"/>
<evidence type="ECO:0008006" key="2">
    <source>
        <dbReference type="Google" id="ProtNLM"/>
    </source>
</evidence>
<protein>
    <recommendedName>
        <fullName evidence="2">Phage tail tape measure protein domain-containing protein</fullName>
    </recommendedName>
</protein>
<sequence length="77" mass="8575">MANEMNNLVVRLSLDNVNFRQGIANSGRAVRTLQNELKSVSTGMGGFANASQQTQAKNEYTQQALLKRTKKKKLESF</sequence>